<reference evidence="1 2" key="1">
    <citation type="journal article" date="2019" name="Sci. Rep.">
        <title>Orb-weaving spider Araneus ventricosus genome elucidates the spidroin gene catalogue.</title>
        <authorList>
            <person name="Kono N."/>
            <person name="Nakamura H."/>
            <person name="Ohtoshi R."/>
            <person name="Moran D.A.P."/>
            <person name="Shinohara A."/>
            <person name="Yoshida Y."/>
            <person name="Fujiwara M."/>
            <person name="Mori M."/>
            <person name="Tomita M."/>
            <person name="Arakawa K."/>
        </authorList>
    </citation>
    <scope>NUCLEOTIDE SEQUENCE [LARGE SCALE GENOMIC DNA]</scope>
</reference>
<dbReference type="AlphaFoldDB" id="A0A4Y2P9C1"/>
<keyword evidence="2" id="KW-1185">Reference proteome</keyword>
<protein>
    <submittedName>
        <fullName evidence="1">Uncharacterized protein</fullName>
    </submittedName>
</protein>
<dbReference type="Proteomes" id="UP000499080">
    <property type="component" value="Unassembled WGS sequence"/>
</dbReference>
<proteinExistence type="predicted"/>
<name>A0A4Y2P9C1_ARAVE</name>
<comment type="caution">
    <text evidence="1">The sequence shown here is derived from an EMBL/GenBank/DDBJ whole genome shotgun (WGS) entry which is preliminary data.</text>
</comment>
<dbReference type="OrthoDB" id="6420733at2759"/>
<accession>A0A4Y2P9C1</accession>
<dbReference type="EMBL" id="BGPR01131336">
    <property type="protein sequence ID" value="GBN46596.1"/>
    <property type="molecule type" value="Genomic_DNA"/>
</dbReference>
<gene>
    <name evidence="1" type="ORF">AVEN_113233_1</name>
</gene>
<evidence type="ECO:0000313" key="2">
    <source>
        <dbReference type="Proteomes" id="UP000499080"/>
    </source>
</evidence>
<sequence>LEDGELREILSHLFDHHQQHSVQLRGETWDKVRNFFKDLNIKIQEHSKKFGEWVKDMWGKGLDKMKDKYGTIKAIAMEVR</sequence>
<feature type="non-terminal residue" evidence="1">
    <location>
        <position position="1"/>
    </location>
</feature>
<organism evidence="1 2">
    <name type="scientific">Araneus ventricosus</name>
    <name type="common">Orbweaver spider</name>
    <name type="synonym">Epeira ventricosa</name>
    <dbReference type="NCBI Taxonomy" id="182803"/>
    <lineage>
        <taxon>Eukaryota</taxon>
        <taxon>Metazoa</taxon>
        <taxon>Ecdysozoa</taxon>
        <taxon>Arthropoda</taxon>
        <taxon>Chelicerata</taxon>
        <taxon>Arachnida</taxon>
        <taxon>Araneae</taxon>
        <taxon>Araneomorphae</taxon>
        <taxon>Entelegynae</taxon>
        <taxon>Araneoidea</taxon>
        <taxon>Araneidae</taxon>
        <taxon>Araneus</taxon>
    </lineage>
</organism>
<evidence type="ECO:0000313" key="1">
    <source>
        <dbReference type="EMBL" id="GBN46596.1"/>
    </source>
</evidence>